<accession>A0AAV2B6A2</accession>
<keyword evidence="2" id="KW-1185">Reference proteome</keyword>
<evidence type="ECO:0000313" key="1">
    <source>
        <dbReference type="EMBL" id="CAL1291180.1"/>
    </source>
</evidence>
<dbReference type="EMBL" id="CAXIEN010000277">
    <property type="protein sequence ID" value="CAL1291180.1"/>
    <property type="molecule type" value="Genomic_DNA"/>
</dbReference>
<proteinExistence type="predicted"/>
<name>A0AAV2B6A2_9ARAC</name>
<gene>
    <name evidence="1" type="ORF">LARSCL_LOCUS16934</name>
</gene>
<evidence type="ECO:0000313" key="2">
    <source>
        <dbReference type="Proteomes" id="UP001497382"/>
    </source>
</evidence>
<comment type="caution">
    <text evidence="1">The sequence shown here is derived from an EMBL/GenBank/DDBJ whole genome shotgun (WGS) entry which is preliminary data.</text>
</comment>
<sequence length="82" mass="9406">MIKVLRFCKSSISQNSDNDKKISTKVLSAKQFLKFEVNIDPKPTSSKATEAKNYPFAYRIFVSTLLNSQRLDENPKVKPLLR</sequence>
<reference evidence="1 2" key="1">
    <citation type="submission" date="2024-04" db="EMBL/GenBank/DDBJ databases">
        <authorList>
            <person name="Rising A."/>
            <person name="Reimegard J."/>
            <person name="Sonavane S."/>
            <person name="Akerstrom W."/>
            <person name="Nylinder S."/>
            <person name="Hedman E."/>
            <person name="Kallberg Y."/>
        </authorList>
    </citation>
    <scope>NUCLEOTIDE SEQUENCE [LARGE SCALE GENOMIC DNA]</scope>
</reference>
<organism evidence="1 2">
    <name type="scientific">Larinioides sclopetarius</name>
    <dbReference type="NCBI Taxonomy" id="280406"/>
    <lineage>
        <taxon>Eukaryota</taxon>
        <taxon>Metazoa</taxon>
        <taxon>Ecdysozoa</taxon>
        <taxon>Arthropoda</taxon>
        <taxon>Chelicerata</taxon>
        <taxon>Arachnida</taxon>
        <taxon>Araneae</taxon>
        <taxon>Araneomorphae</taxon>
        <taxon>Entelegynae</taxon>
        <taxon>Araneoidea</taxon>
        <taxon>Araneidae</taxon>
        <taxon>Larinioides</taxon>
    </lineage>
</organism>
<dbReference type="Proteomes" id="UP001497382">
    <property type="component" value="Unassembled WGS sequence"/>
</dbReference>
<protein>
    <submittedName>
        <fullName evidence="1">Uncharacterized protein</fullName>
    </submittedName>
</protein>
<dbReference type="AlphaFoldDB" id="A0AAV2B6A2"/>